<gene>
    <name evidence="2" type="ORF">P7K49_005331</name>
</gene>
<feature type="compositionally biased region" description="Basic and acidic residues" evidence="1">
    <location>
        <begin position="108"/>
        <end position="117"/>
    </location>
</feature>
<evidence type="ECO:0000256" key="1">
    <source>
        <dbReference type="SAM" id="MobiDB-lite"/>
    </source>
</evidence>
<evidence type="ECO:0000313" key="3">
    <source>
        <dbReference type="Proteomes" id="UP001266305"/>
    </source>
</evidence>
<feature type="compositionally biased region" description="Polar residues" evidence="1">
    <location>
        <begin position="98"/>
        <end position="107"/>
    </location>
</feature>
<dbReference type="EMBL" id="JASSZA010000002">
    <property type="protein sequence ID" value="KAK2118444.1"/>
    <property type="molecule type" value="Genomic_DNA"/>
</dbReference>
<comment type="caution">
    <text evidence="2">The sequence shown here is derived from an EMBL/GenBank/DDBJ whole genome shotgun (WGS) entry which is preliminary data.</text>
</comment>
<proteinExistence type="predicted"/>
<organism evidence="2 3">
    <name type="scientific">Saguinus oedipus</name>
    <name type="common">Cotton-top tamarin</name>
    <name type="synonym">Oedipomidas oedipus</name>
    <dbReference type="NCBI Taxonomy" id="9490"/>
    <lineage>
        <taxon>Eukaryota</taxon>
        <taxon>Metazoa</taxon>
        <taxon>Chordata</taxon>
        <taxon>Craniata</taxon>
        <taxon>Vertebrata</taxon>
        <taxon>Euteleostomi</taxon>
        <taxon>Mammalia</taxon>
        <taxon>Eutheria</taxon>
        <taxon>Euarchontoglires</taxon>
        <taxon>Primates</taxon>
        <taxon>Haplorrhini</taxon>
        <taxon>Platyrrhini</taxon>
        <taxon>Cebidae</taxon>
        <taxon>Callitrichinae</taxon>
        <taxon>Saguinus</taxon>
    </lineage>
</organism>
<sequence>MSTPTAYKSVLECNCRYEVPSSTPRSTPSTERSSKVATYLGHEFRDMDSPPLATAAGISWDPGAQRRPPPHRAPPLPSINAPSPWTRPGAGRDRSTSKDPPTNSRQLAEQRDRRPRN</sequence>
<accession>A0ABQ9W9Y2</accession>
<feature type="region of interest" description="Disordered" evidence="1">
    <location>
        <begin position="43"/>
        <end position="117"/>
    </location>
</feature>
<keyword evidence="3" id="KW-1185">Reference proteome</keyword>
<evidence type="ECO:0000313" key="2">
    <source>
        <dbReference type="EMBL" id="KAK2118444.1"/>
    </source>
</evidence>
<reference evidence="2 3" key="1">
    <citation type="submission" date="2023-05" db="EMBL/GenBank/DDBJ databases">
        <title>B98-5 Cell Line De Novo Hybrid Assembly: An Optical Mapping Approach.</title>
        <authorList>
            <person name="Kananen K."/>
            <person name="Auerbach J.A."/>
            <person name="Kautto E."/>
            <person name="Blachly J.S."/>
        </authorList>
    </citation>
    <scope>NUCLEOTIDE SEQUENCE [LARGE SCALE GENOMIC DNA]</scope>
    <source>
        <strain evidence="2">B95-8</strain>
        <tissue evidence="2">Cell line</tissue>
    </source>
</reference>
<name>A0ABQ9W9Y2_SAGOE</name>
<dbReference type="Proteomes" id="UP001266305">
    <property type="component" value="Unassembled WGS sequence"/>
</dbReference>
<protein>
    <submittedName>
        <fullName evidence="2">Uncharacterized protein</fullName>
    </submittedName>
</protein>